<reference evidence="2 3" key="1">
    <citation type="submission" date="2019-07" db="EMBL/GenBank/DDBJ databases">
        <title>Whole genome shotgun sequence of Halobacillus faecis NBRC 103569.</title>
        <authorList>
            <person name="Hosoyama A."/>
            <person name="Uohara A."/>
            <person name="Ohji S."/>
            <person name="Ichikawa N."/>
        </authorList>
    </citation>
    <scope>NUCLEOTIDE SEQUENCE [LARGE SCALE GENOMIC DNA]</scope>
    <source>
        <strain evidence="2 3">NBRC 103569</strain>
    </source>
</reference>
<keyword evidence="2" id="KW-0489">Methyltransferase</keyword>
<keyword evidence="2" id="KW-0808">Transferase</keyword>
<name>A0A511WPI6_9BACI</name>
<proteinExistence type="predicted"/>
<dbReference type="Gene3D" id="3.40.50.150">
    <property type="entry name" value="Vaccinia Virus protein VP39"/>
    <property type="match status" value="1"/>
</dbReference>
<dbReference type="OrthoDB" id="9791837at2"/>
<organism evidence="2 3">
    <name type="scientific">Halobacillus faecis</name>
    <dbReference type="NCBI Taxonomy" id="360184"/>
    <lineage>
        <taxon>Bacteria</taxon>
        <taxon>Bacillati</taxon>
        <taxon>Bacillota</taxon>
        <taxon>Bacilli</taxon>
        <taxon>Bacillales</taxon>
        <taxon>Bacillaceae</taxon>
        <taxon>Halobacillus</taxon>
    </lineage>
</organism>
<dbReference type="RefSeq" id="WP_146814396.1">
    <property type="nucleotide sequence ID" value="NZ_BJYD01000010.1"/>
</dbReference>
<dbReference type="PANTHER" id="PTHR43861">
    <property type="entry name" value="TRANS-ACONITATE 2-METHYLTRANSFERASE-RELATED"/>
    <property type="match status" value="1"/>
</dbReference>
<protein>
    <submittedName>
        <fullName evidence="2">SAM-dependent methyltransferase</fullName>
    </submittedName>
</protein>
<keyword evidence="3" id="KW-1185">Reference proteome</keyword>
<evidence type="ECO:0000259" key="1">
    <source>
        <dbReference type="Pfam" id="PF08241"/>
    </source>
</evidence>
<evidence type="ECO:0000313" key="2">
    <source>
        <dbReference type="EMBL" id="GEN53054.1"/>
    </source>
</evidence>
<dbReference type="Pfam" id="PF08241">
    <property type="entry name" value="Methyltransf_11"/>
    <property type="match status" value="1"/>
</dbReference>
<evidence type="ECO:0000313" key="3">
    <source>
        <dbReference type="Proteomes" id="UP000321886"/>
    </source>
</evidence>
<accession>A0A511WPI6</accession>
<gene>
    <name evidence="2" type="ORF">HFA01_13160</name>
</gene>
<feature type="domain" description="Methyltransferase type 11" evidence="1">
    <location>
        <begin position="47"/>
        <end position="141"/>
    </location>
</feature>
<dbReference type="EMBL" id="BJYD01000010">
    <property type="protein sequence ID" value="GEN53054.1"/>
    <property type="molecule type" value="Genomic_DNA"/>
</dbReference>
<dbReference type="CDD" id="cd02440">
    <property type="entry name" value="AdoMet_MTases"/>
    <property type="match status" value="1"/>
</dbReference>
<dbReference type="GO" id="GO:0008757">
    <property type="term" value="F:S-adenosylmethionine-dependent methyltransferase activity"/>
    <property type="evidence" value="ECO:0007669"/>
    <property type="project" value="InterPro"/>
</dbReference>
<dbReference type="GO" id="GO:0032259">
    <property type="term" value="P:methylation"/>
    <property type="evidence" value="ECO:0007669"/>
    <property type="project" value="UniProtKB-KW"/>
</dbReference>
<dbReference type="Proteomes" id="UP000321886">
    <property type="component" value="Unassembled WGS sequence"/>
</dbReference>
<dbReference type="InterPro" id="IPR029063">
    <property type="entry name" value="SAM-dependent_MTases_sf"/>
</dbReference>
<sequence>MKENVLRSYEYLSTHYAFDVDSKPYNAYLERPAMIDLLPCLQGKKVLDAGCAAGWYARYMADHGAAVTAFDLSPSMIDVTKRRAGNANVHASVHDLTDPLPADNDSFDIIVSSLTLHYIKEWRPVFQEFHRTLKPGGTFLFSTHHPFMDYMNHKAENYYATQQIEDEWTVKGERVPMTFYRRPLEEIISTVTDHFRFINLTEPRPTQKFKEVHPEGFDKVSTKPNFMIVKAEKPGSP</sequence>
<comment type="caution">
    <text evidence="2">The sequence shown here is derived from an EMBL/GenBank/DDBJ whole genome shotgun (WGS) entry which is preliminary data.</text>
</comment>
<dbReference type="AlphaFoldDB" id="A0A511WPI6"/>
<dbReference type="SUPFAM" id="SSF53335">
    <property type="entry name" value="S-adenosyl-L-methionine-dependent methyltransferases"/>
    <property type="match status" value="1"/>
</dbReference>
<dbReference type="InterPro" id="IPR013216">
    <property type="entry name" value="Methyltransf_11"/>
</dbReference>